<dbReference type="Gramene" id="TraesCS5B03G0957700.1">
    <property type="protein sequence ID" value="TraesCS5B03G0957700.1.CDS"/>
    <property type="gene ID" value="TraesCS5B03G0957700"/>
</dbReference>
<dbReference type="EnsemblPlants" id="TraesCS5B02G382200.1">
    <property type="protein sequence ID" value="TraesCS5B02G382200.1"/>
    <property type="gene ID" value="TraesCS5B02G382200"/>
</dbReference>
<dbReference type="Gramene" id="TraesARI7B03G04278430.1">
    <property type="protein sequence ID" value="TraesARI7B03G04278430.1"/>
    <property type="gene ID" value="TraesARI7B03G04278430"/>
</dbReference>
<reference evidence="2" key="1">
    <citation type="submission" date="2018-08" db="EMBL/GenBank/DDBJ databases">
        <authorList>
            <person name="Rossello M."/>
        </authorList>
    </citation>
    <scope>NUCLEOTIDE SEQUENCE [LARGE SCALE GENOMIC DNA]</scope>
    <source>
        <strain evidence="2">cv. Chinese Spring</strain>
    </source>
</reference>
<dbReference type="Proteomes" id="UP000019116">
    <property type="component" value="Chromosome 5B"/>
</dbReference>
<dbReference type="OrthoDB" id="407298at2759"/>
<proteinExistence type="predicted"/>
<dbReference type="Gramene" id="TraesSTA5B03G02949570.1">
    <property type="protein sequence ID" value="TraesSTA5B03G02949570.1"/>
    <property type="gene ID" value="TraesSTA5B03G02949570"/>
</dbReference>
<protein>
    <submittedName>
        <fullName evidence="2">Uncharacterized protein</fullName>
    </submittedName>
</protein>
<organism evidence="2">
    <name type="scientific">Triticum aestivum</name>
    <name type="common">Wheat</name>
    <dbReference type="NCBI Taxonomy" id="4565"/>
    <lineage>
        <taxon>Eukaryota</taxon>
        <taxon>Viridiplantae</taxon>
        <taxon>Streptophyta</taxon>
        <taxon>Embryophyta</taxon>
        <taxon>Tracheophyta</taxon>
        <taxon>Spermatophyta</taxon>
        <taxon>Magnoliopsida</taxon>
        <taxon>Liliopsida</taxon>
        <taxon>Poales</taxon>
        <taxon>Poaceae</taxon>
        <taxon>BOP clade</taxon>
        <taxon>Pooideae</taxon>
        <taxon>Triticodae</taxon>
        <taxon>Triticeae</taxon>
        <taxon>Triticinae</taxon>
        <taxon>Triticum</taxon>
    </lineage>
</organism>
<feature type="region of interest" description="Disordered" evidence="1">
    <location>
        <begin position="460"/>
        <end position="480"/>
    </location>
</feature>
<dbReference type="Gramene" id="TraesJAG5B03G02954970.1">
    <property type="protein sequence ID" value="TraesJAG5B03G02954970.1"/>
    <property type="gene ID" value="TraesJAG5B03G02954970"/>
</dbReference>
<dbReference type="Gramene" id="TraesLDM5B03G02960950.1">
    <property type="protein sequence ID" value="TraesLDM5B03G02960950.1"/>
    <property type="gene ID" value="TraesLDM5B03G02960950"/>
</dbReference>
<dbReference type="AlphaFoldDB" id="A0A3B6LSW5"/>
<sequence>MKGIFLYTTTHRMPIGPVVHTRIIALLLWSWQSICTSRTPTLASIRCKQASKQGWSSSDGDAVGDAPGREPLGLARVVGGVGVEQHVGELGRPGAVLEPRVPVHGHHLLLDALQPRPEPPERLLRLGVRRPRRRVVLPQVHLVGGVLGQDLHQRDAHQRLELVGDGEDKGLLRVALQQGVLLAARRRHRPPARRRLVGVVPRVGVLPEVDGRVERRPGPDDGGAGLDQLRHRLHLGPPRRVLEVAVPDLPHLLPPRLQLHVALQHAVVRVVDGQVLCHPLLDGVPHRQPVRRVRVVLDQEPHLVRARWVLHCHAPASSRSINHCCHIVGQSLFGEVPVLVDHGGHGHGVLAREHGHLDDAAGVDEQTPRPRVDVHGVAVVRVQELVHRVGHAQLPVGGDDEGLHHSVRVEPVADQLVPAVVVHGGVGLGELPYPALHAGVLRRVHRALRGGQVALDQGRAQLDGDRRERAVPSQEEQGPGRVHEAAVEVVDVDQERHQVVVLVHDVEPVAGERLLHGEALEALADVRLRDGAGVVAVLARIKCTLGRELLHAVK</sequence>
<dbReference type="Gramene" id="TraesCS5B02G382200.1">
    <property type="protein sequence ID" value="TraesCS5B02G382200.1"/>
    <property type="gene ID" value="TraesCS5B02G382200"/>
</dbReference>
<dbReference type="Gramene" id="TraesLAC5B03G02912840.1">
    <property type="protein sequence ID" value="TraesLAC5B03G02912840.1"/>
    <property type="gene ID" value="TraesLAC5B03G02912840"/>
</dbReference>
<dbReference type="Gramene" id="TraesNOR5B03G02986380.1">
    <property type="protein sequence ID" value="TraesNOR5B03G02986380.1"/>
    <property type="gene ID" value="TraesNOR5B03G02986380"/>
</dbReference>
<evidence type="ECO:0000256" key="1">
    <source>
        <dbReference type="SAM" id="MobiDB-lite"/>
    </source>
</evidence>
<keyword evidence="3" id="KW-1185">Reference proteome</keyword>
<evidence type="ECO:0000313" key="2">
    <source>
        <dbReference type="EnsemblPlants" id="TraesCS5B02G382200.1"/>
    </source>
</evidence>
<evidence type="ECO:0000313" key="3">
    <source>
        <dbReference type="Proteomes" id="UP000019116"/>
    </source>
</evidence>
<name>A0A3B6LSW5_WHEAT</name>
<reference evidence="2" key="2">
    <citation type="submission" date="2018-10" db="UniProtKB">
        <authorList>
            <consortium name="EnsemblPlants"/>
        </authorList>
    </citation>
    <scope>IDENTIFICATION</scope>
</reference>
<accession>A0A3B6LSW5</accession>